<dbReference type="InterPro" id="IPR027417">
    <property type="entry name" value="P-loop_NTPase"/>
</dbReference>
<dbReference type="AlphaFoldDB" id="A0A059DHE2"/>
<dbReference type="InterPro" id="IPR058922">
    <property type="entry name" value="WHD_DRP"/>
</dbReference>
<feature type="domain" description="NB-ARC" evidence="5">
    <location>
        <begin position="170"/>
        <end position="339"/>
    </location>
</feature>
<proteinExistence type="predicted"/>
<evidence type="ECO:0000256" key="2">
    <source>
        <dbReference type="ARBA" id="ARBA00022741"/>
    </source>
</evidence>
<dbReference type="Gene3D" id="1.20.5.4130">
    <property type="match status" value="1"/>
</dbReference>
<dbReference type="Gene3D" id="1.10.10.10">
    <property type="entry name" value="Winged helix-like DNA-binding domain superfamily/Winged helix DNA-binding domain"/>
    <property type="match status" value="1"/>
</dbReference>
<evidence type="ECO:0000259" key="7">
    <source>
        <dbReference type="Pfam" id="PF23559"/>
    </source>
</evidence>
<dbReference type="Pfam" id="PF23559">
    <property type="entry name" value="WHD_DRP"/>
    <property type="match status" value="1"/>
</dbReference>
<keyword evidence="4" id="KW-0067">ATP-binding</keyword>
<accession>A0A059DHE2</accession>
<dbReference type="EMBL" id="KK198753">
    <property type="protein sequence ID" value="KCW90193.1"/>
    <property type="molecule type" value="Genomic_DNA"/>
</dbReference>
<dbReference type="PANTHER" id="PTHR36766">
    <property type="entry name" value="PLANT BROAD-SPECTRUM MILDEW RESISTANCE PROTEIN RPW8"/>
    <property type="match status" value="1"/>
</dbReference>
<dbReference type="OMA" id="IAYDEIC"/>
<organism evidence="9">
    <name type="scientific">Eucalyptus grandis</name>
    <name type="common">Flooded gum</name>
    <dbReference type="NCBI Taxonomy" id="71139"/>
    <lineage>
        <taxon>Eukaryota</taxon>
        <taxon>Viridiplantae</taxon>
        <taxon>Streptophyta</taxon>
        <taxon>Embryophyta</taxon>
        <taxon>Tracheophyta</taxon>
        <taxon>Spermatophyta</taxon>
        <taxon>Magnoliopsida</taxon>
        <taxon>eudicotyledons</taxon>
        <taxon>Gunneridae</taxon>
        <taxon>Pentapetalae</taxon>
        <taxon>rosids</taxon>
        <taxon>malvids</taxon>
        <taxon>Myrtales</taxon>
        <taxon>Myrtaceae</taxon>
        <taxon>Myrtoideae</taxon>
        <taxon>Eucalypteae</taxon>
        <taxon>Eucalyptus</taxon>
    </lineage>
</organism>
<dbReference type="PRINTS" id="PR00364">
    <property type="entry name" value="DISEASERSIST"/>
</dbReference>
<dbReference type="InterPro" id="IPR055414">
    <property type="entry name" value="LRR_R13L4/SHOC2-like"/>
</dbReference>
<dbReference type="InterPro" id="IPR038005">
    <property type="entry name" value="RX-like_CC"/>
</dbReference>
<dbReference type="FunFam" id="1.10.10.10:FF:000322">
    <property type="entry name" value="Probable disease resistance protein At1g63360"/>
    <property type="match status" value="1"/>
</dbReference>
<dbReference type="Pfam" id="PF23598">
    <property type="entry name" value="LRR_14"/>
    <property type="match status" value="1"/>
</dbReference>
<reference evidence="9" key="1">
    <citation type="submission" date="2013-07" db="EMBL/GenBank/DDBJ databases">
        <title>The genome of Eucalyptus grandis.</title>
        <authorList>
            <person name="Schmutz J."/>
            <person name="Hayes R."/>
            <person name="Myburg A."/>
            <person name="Tuskan G."/>
            <person name="Grattapaglia D."/>
            <person name="Rokhsar D.S."/>
        </authorList>
    </citation>
    <scope>NUCLEOTIDE SEQUENCE</scope>
    <source>
        <tissue evidence="9">Leaf extractions</tissue>
    </source>
</reference>
<evidence type="ECO:0000259" key="8">
    <source>
        <dbReference type="Pfam" id="PF23598"/>
    </source>
</evidence>
<dbReference type="Pfam" id="PF18052">
    <property type="entry name" value="Rx_N"/>
    <property type="match status" value="1"/>
</dbReference>
<feature type="domain" description="Disease resistance N-terminal" evidence="6">
    <location>
        <begin position="12"/>
        <end position="94"/>
    </location>
</feature>
<dbReference type="GO" id="GO:0043531">
    <property type="term" value="F:ADP binding"/>
    <property type="evidence" value="ECO:0007669"/>
    <property type="project" value="InterPro"/>
</dbReference>
<evidence type="ECO:0000256" key="1">
    <source>
        <dbReference type="ARBA" id="ARBA00022737"/>
    </source>
</evidence>
<sequence>MTEVVSSTRRPLGGKLGSAVFEEIQLLWSVKGDQDKLKNLLEMIEKVITDAEQKQTTDQAVKHWLSKLKDFCYDAEDVLDEFAAKALRGRARPTEHLTLKRKVRYWFSWLSNFIFQFKMAHKMKELRERLHEINEEKNVLHLSSNVPDKSIVQRKETHSFVLVSNVIGRNKDKQRIIELLMRTDDDGAGKIGVIPIIGIGGIGKTTLAKWVYMDDRVSKHFDIKVWLSMSVDFEVKKIIRDVIESLSHEAKCDSWSLEKLQNHLRSIVENKRCLFIMDDVWEVSQEDWKGLIDLLEGVSEGSKVIVTSQNKKIASIMGTVPPHNLAEDSLTLFMKCAFDQGQEKNHPDLMAIGKEIVSKCAGNPMAVKTLGSLFEIWQLQTNILPSLRISYDLMPSYLKKCFAYCSIFPKNYEFNNLELIQLWIANGLIQSSENTQELEEIGQRYWEELWSRSFFDDVVEDYLFLTFKMHDLIHQLAISVAQTESSNVNMNMRTQDVSSTTRHISFSDPSLLQEGELPSYLSKLSGEGSTRESFLEMCISRFKQLRVLYLHDTSFDQLPSSIGGLKHLRFLHLCGNRNIKKLPNSICELHNLQSLGLAGCEELEEVPADIKSMINLRFLDITTKQQQFPEKGIGCLTSLRCLFIGDCKNLEVLFNDMESLTLLHKLFIGGCPKLASLPQGIKNLKALENLWICNCENLKLPEGESDEPRSMWLKGSARTLQKIDVVHCPNLGTLPEWLQNCFSLRKLKIEDCPSLSSLPDGIRHIPTLRELWIDDCRELSSRIAARSGEDWSKIAHIPEIYIDGRKMK</sequence>
<name>A0A059DHE2_EUCGR</name>
<dbReference type="GO" id="GO:0006952">
    <property type="term" value="P:defense response"/>
    <property type="evidence" value="ECO:0007669"/>
    <property type="project" value="UniProtKB-KW"/>
</dbReference>
<dbReference type="InterPro" id="IPR036388">
    <property type="entry name" value="WH-like_DNA-bd_sf"/>
</dbReference>
<dbReference type="InParanoid" id="A0A059DHE2"/>
<dbReference type="GO" id="GO:0051707">
    <property type="term" value="P:response to other organism"/>
    <property type="evidence" value="ECO:0007669"/>
    <property type="project" value="UniProtKB-ARBA"/>
</dbReference>
<feature type="domain" description="Disease resistance protein winged helix" evidence="7">
    <location>
        <begin position="407"/>
        <end position="477"/>
    </location>
</feature>
<dbReference type="InterPro" id="IPR032675">
    <property type="entry name" value="LRR_dom_sf"/>
</dbReference>
<evidence type="ECO:0000313" key="9">
    <source>
        <dbReference type="EMBL" id="KCW90193.1"/>
    </source>
</evidence>
<dbReference type="InterPro" id="IPR002182">
    <property type="entry name" value="NB-ARC"/>
</dbReference>
<dbReference type="SUPFAM" id="SSF52058">
    <property type="entry name" value="L domain-like"/>
    <property type="match status" value="1"/>
</dbReference>
<dbReference type="CDD" id="cd14798">
    <property type="entry name" value="RX-CC_like"/>
    <property type="match status" value="1"/>
</dbReference>
<dbReference type="GO" id="GO:0005524">
    <property type="term" value="F:ATP binding"/>
    <property type="evidence" value="ECO:0007669"/>
    <property type="project" value="UniProtKB-KW"/>
</dbReference>
<dbReference type="SUPFAM" id="SSF52540">
    <property type="entry name" value="P-loop containing nucleoside triphosphate hydrolases"/>
    <property type="match status" value="1"/>
</dbReference>
<dbReference type="Gene3D" id="3.40.50.300">
    <property type="entry name" value="P-loop containing nucleotide triphosphate hydrolases"/>
    <property type="match status" value="1"/>
</dbReference>
<keyword evidence="2" id="KW-0547">Nucleotide-binding</keyword>
<dbReference type="InterPro" id="IPR042197">
    <property type="entry name" value="Apaf_helical"/>
</dbReference>
<evidence type="ECO:0000259" key="5">
    <source>
        <dbReference type="Pfam" id="PF00931"/>
    </source>
</evidence>
<dbReference type="Pfam" id="PF00931">
    <property type="entry name" value="NB-ARC"/>
    <property type="match status" value="1"/>
</dbReference>
<dbReference type="Gramene" id="KCW90193">
    <property type="protein sequence ID" value="KCW90193"/>
    <property type="gene ID" value="EUGRSUZ_A02366"/>
</dbReference>
<dbReference type="InterPro" id="IPR041118">
    <property type="entry name" value="Rx_N"/>
</dbReference>
<protein>
    <submittedName>
        <fullName evidence="9">Uncharacterized protein</fullName>
    </submittedName>
</protein>
<feature type="domain" description="Disease resistance R13L4/SHOC-2-like LRR" evidence="8">
    <location>
        <begin position="538"/>
        <end position="748"/>
    </location>
</feature>
<keyword evidence="3" id="KW-0611">Plant defense</keyword>
<dbReference type="PANTHER" id="PTHR36766:SF61">
    <property type="entry name" value="NB-ARC DOMAIN DISEASE RESISTANCE PROTEIN"/>
    <property type="match status" value="1"/>
</dbReference>
<evidence type="ECO:0000256" key="4">
    <source>
        <dbReference type="ARBA" id="ARBA00022840"/>
    </source>
</evidence>
<dbReference type="Gene3D" id="1.10.8.430">
    <property type="entry name" value="Helical domain of apoptotic protease-activating factors"/>
    <property type="match status" value="1"/>
</dbReference>
<gene>
    <name evidence="9" type="ORF">EUGRSUZ_A02366</name>
</gene>
<dbReference type="Gene3D" id="3.80.10.10">
    <property type="entry name" value="Ribonuclease Inhibitor"/>
    <property type="match status" value="2"/>
</dbReference>
<evidence type="ECO:0000256" key="3">
    <source>
        <dbReference type="ARBA" id="ARBA00022821"/>
    </source>
</evidence>
<evidence type="ECO:0000259" key="6">
    <source>
        <dbReference type="Pfam" id="PF18052"/>
    </source>
</evidence>
<keyword evidence="1" id="KW-0677">Repeat</keyword>